<dbReference type="OrthoDB" id="9807828at2"/>
<reference evidence="1" key="1">
    <citation type="submission" date="2017-05" db="EMBL/GenBank/DDBJ databases">
        <title>The Genome Sequence of Enterococcus sp. 4G2_DIV0659.</title>
        <authorList>
            <consortium name="The Broad Institute Genomics Platform"/>
            <consortium name="The Broad Institute Genomic Center for Infectious Diseases"/>
            <person name="Earl A."/>
            <person name="Manson A."/>
            <person name="Schwartman J."/>
            <person name="Gilmore M."/>
            <person name="Abouelleil A."/>
            <person name="Cao P."/>
            <person name="Chapman S."/>
            <person name="Cusick C."/>
            <person name="Shea T."/>
            <person name="Young S."/>
            <person name="Neafsey D."/>
            <person name="Nusbaum C."/>
            <person name="Birren B."/>
        </authorList>
    </citation>
    <scope>NUCLEOTIDE SEQUENCE [LARGE SCALE GENOMIC DNA]</scope>
    <source>
        <strain evidence="1">4G2_DIV0659</strain>
    </source>
</reference>
<accession>A0A242CIM2</accession>
<proteinExistence type="predicted"/>
<evidence type="ECO:0000313" key="1">
    <source>
        <dbReference type="EMBL" id="OTO10093.1"/>
    </source>
</evidence>
<protein>
    <submittedName>
        <fullName evidence="1">Uncharacterized protein</fullName>
    </submittedName>
</protein>
<organism evidence="1">
    <name type="scientific">Candidatus Enterococcus mansonii</name>
    <dbReference type="NCBI Taxonomy" id="1834181"/>
    <lineage>
        <taxon>Bacteria</taxon>
        <taxon>Bacillati</taxon>
        <taxon>Bacillota</taxon>
        <taxon>Bacilli</taxon>
        <taxon>Lactobacillales</taxon>
        <taxon>Enterococcaceae</taxon>
        <taxon>Enterococcus</taxon>
    </lineage>
</organism>
<name>A0A242CIM2_9ENTE</name>
<dbReference type="InterPro" id="IPR043773">
    <property type="entry name" value="JetA"/>
</dbReference>
<dbReference type="EMBL" id="NGLE01000001">
    <property type="protein sequence ID" value="OTO10093.1"/>
    <property type="molecule type" value="Genomic_DNA"/>
</dbReference>
<dbReference type="AlphaFoldDB" id="A0A242CIM2"/>
<sequence length="468" mass="55079">MTNIFNKIPNDFFKILTSKNKELFLESLFHIDDLLQGNIYFSRDKVVDSLQNHFSSLGITFKELEYDDEYEEEIKSVRTLVQSVLRQLEKKGWLRVNLEEGFTQQVSFPSYVNSFIQVLREIDSDQSASYSSYVFSTYSALKTGLEDPSNLLEGLESAWTSTKGLHRAIQNTYFDLSEMYAKIVDDLTTSEMLSQHFDIYKQEIIDQVLFPLKTRDSLPRFKNTILNLLTKYNSDEVIELLITQNLKNQNQLISGFELEAERQVLMYLNGLADFYRDVSFLIDKIDNKKNEYTEKSIGKIQYRLRSDFQLKDKIDQLIHQIKEDNENQTYDLANITEFQIVDQESLYEPRKKKEDISKKARKKIELSRTDEDTFGQEQYQLFKKLANPKYSSKNIDQFILELLKGKEEISTLEYKITTYEVFILTIMGAIRGYEENESGYIVIIENKYVRNGYYKIPKMIFKKGNRHV</sequence>
<comment type="caution">
    <text evidence="1">The sequence shown here is derived from an EMBL/GenBank/DDBJ whole genome shotgun (WGS) entry which is preliminary data.</text>
</comment>
<dbReference type="STRING" id="1834181.A5880_000776"/>
<dbReference type="Pfam" id="PF18982">
    <property type="entry name" value="JetA"/>
    <property type="match status" value="1"/>
</dbReference>
<gene>
    <name evidence="1" type="ORF">A5880_000776</name>
</gene>